<keyword evidence="2" id="KW-1185">Reference proteome</keyword>
<organism evidence="3">
    <name type="scientific">Gongylonema pulchrum</name>
    <dbReference type="NCBI Taxonomy" id="637853"/>
    <lineage>
        <taxon>Eukaryota</taxon>
        <taxon>Metazoa</taxon>
        <taxon>Ecdysozoa</taxon>
        <taxon>Nematoda</taxon>
        <taxon>Chromadorea</taxon>
        <taxon>Rhabditida</taxon>
        <taxon>Spirurina</taxon>
        <taxon>Spiruromorpha</taxon>
        <taxon>Spiruroidea</taxon>
        <taxon>Gongylonematidae</taxon>
        <taxon>Gongylonema</taxon>
    </lineage>
</organism>
<sequence>MILFHSLCHLLCFLDREGHRLAEGQIIAAYCSLSQRCLASTAVEDEWMAGRRTGVADRPRKSVVGFAPPSPSPVST</sequence>
<protein>
    <submittedName>
        <fullName evidence="3">Secreted protein</fullName>
    </submittedName>
</protein>
<dbReference type="Proteomes" id="UP000271098">
    <property type="component" value="Unassembled WGS sequence"/>
</dbReference>
<dbReference type="WBParaSite" id="GPUH_0002107001-mRNA-1">
    <property type="protein sequence ID" value="GPUH_0002107001-mRNA-1"/>
    <property type="gene ID" value="GPUH_0002107001"/>
</dbReference>
<accession>A0A183EJA4</accession>
<gene>
    <name evidence="1" type="ORF">GPUH_LOCUS21046</name>
</gene>
<reference evidence="3" key="1">
    <citation type="submission" date="2016-06" db="UniProtKB">
        <authorList>
            <consortium name="WormBaseParasite"/>
        </authorList>
    </citation>
    <scope>IDENTIFICATION</scope>
</reference>
<evidence type="ECO:0000313" key="2">
    <source>
        <dbReference type="Proteomes" id="UP000271098"/>
    </source>
</evidence>
<dbReference type="EMBL" id="UYRT01091718">
    <property type="protein sequence ID" value="VDN37390.1"/>
    <property type="molecule type" value="Genomic_DNA"/>
</dbReference>
<dbReference type="AlphaFoldDB" id="A0A183EJA4"/>
<proteinExistence type="predicted"/>
<evidence type="ECO:0000313" key="1">
    <source>
        <dbReference type="EMBL" id="VDN37390.1"/>
    </source>
</evidence>
<reference evidence="1 2" key="2">
    <citation type="submission" date="2018-11" db="EMBL/GenBank/DDBJ databases">
        <authorList>
            <consortium name="Pathogen Informatics"/>
        </authorList>
    </citation>
    <scope>NUCLEOTIDE SEQUENCE [LARGE SCALE GENOMIC DNA]</scope>
</reference>
<name>A0A183EJA4_9BILA</name>
<evidence type="ECO:0000313" key="3">
    <source>
        <dbReference type="WBParaSite" id="GPUH_0002107001-mRNA-1"/>
    </source>
</evidence>